<dbReference type="GO" id="GO:0005886">
    <property type="term" value="C:plasma membrane"/>
    <property type="evidence" value="ECO:0007669"/>
    <property type="project" value="UniProtKB-SubCell"/>
</dbReference>
<evidence type="ECO:0000256" key="1">
    <source>
        <dbReference type="ARBA" id="ARBA00004651"/>
    </source>
</evidence>
<dbReference type="RefSeq" id="WP_173414410.1">
    <property type="nucleotide sequence ID" value="NZ_CP054139.1"/>
</dbReference>
<proteinExistence type="inferred from homology"/>
<evidence type="ECO:0000256" key="8">
    <source>
        <dbReference type="SAM" id="Phobius"/>
    </source>
</evidence>
<comment type="similarity">
    <text evidence="2">Belongs to the autoinducer-2 exporter (AI-2E) (TC 2.A.86) family.</text>
</comment>
<keyword evidence="10" id="KW-1185">Reference proteome</keyword>
<feature type="transmembrane region" description="Helical" evidence="8">
    <location>
        <begin position="148"/>
        <end position="171"/>
    </location>
</feature>
<gene>
    <name evidence="9" type="ORF">HQ865_08090</name>
</gene>
<feature type="transmembrane region" description="Helical" evidence="8">
    <location>
        <begin position="209"/>
        <end position="238"/>
    </location>
</feature>
<dbReference type="Proteomes" id="UP000505355">
    <property type="component" value="Chromosome"/>
</dbReference>
<dbReference type="Pfam" id="PF01594">
    <property type="entry name" value="AI-2E_transport"/>
    <property type="match status" value="1"/>
</dbReference>
<evidence type="ECO:0000313" key="9">
    <source>
        <dbReference type="EMBL" id="QKJ29718.1"/>
    </source>
</evidence>
<keyword evidence="6 8" id="KW-1133">Transmembrane helix</keyword>
<name>A0A7D4UA85_9SPHI</name>
<dbReference type="EMBL" id="CP054139">
    <property type="protein sequence ID" value="QKJ29718.1"/>
    <property type="molecule type" value="Genomic_DNA"/>
</dbReference>
<feature type="transmembrane region" description="Helical" evidence="8">
    <location>
        <begin position="301"/>
        <end position="334"/>
    </location>
</feature>
<comment type="subcellular location">
    <subcellularLocation>
        <location evidence="1">Cell membrane</location>
        <topology evidence="1">Multi-pass membrane protein</topology>
    </subcellularLocation>
</comment>
<feature type="transmembrane region" description="Helical" evidence="8">
    <location>
        <begin position="244"/>
        <end position="263"/>
    </location>
</feature>
<evidence type="ECO:0000313" key="10">
    <source>
        <dbReference type="Proteomes" id="UP000505355"/>
    </source>
</evidence>
<evidence type="ECO:0000256" key="4">
    <source>
        <dbReference type="ARBA" id="ARBA00022475"/>
    </source>
</evidence>
<accession>A0A7D4UA85</accession>
<keyword evidence="4" id="KW-1003">Cell membrane</keyword>
<feature type="transmembrane region" description="Helical" evidence="8">
    <location>
        <begin position="67"/>
        <end position="86"/>
    </location>
</feature>
<evidence type="ECO:0000256" key="5">
    <source>
        <dbReference type="ARBA" id="ARBA00022692"/>
    </source>
</evidence>
<reference evidence="9 10" key="1">
    <citation type="submission" date="2020-05" db="EMBL/GenBank/DDBJ databases">
        <title>Mucilaginibacter mali sp. nov.</title>
        <authorList>
            <person name="Kim H.S."/>
            <person name="Lee K.C."/>
            <person name="Suh M.K."/>
            <person name="Kim J.-S."/>
            <person name="Han K.-I."/>
            <person name="Eom M.K."/>
            <person name="Shin Y.K."/>
            <person name="Lee J.-S."/>
        </authorList>
    </citation>
    <scope>NUCLEOTIDE SEQUENCE [LARGE SCALE GENOMIC DNA]</scope>
    <source>
        <strain evidence="9 10">G2-14</strain>
    </source>
</reference>
<evidence type="ECO:0000256" key="3">
    <source>
        <dbReference type="ARBA" id="ARBA00022448"/>
    </source>
</evidence>
<evidence type="ECO:0000256" key="6">
    <source>
        <dbReference type="ARBA" id="ARBA00022989"/>
    </source>
</evidence>
<dbReference type="InterPro" id="IPR002549">
    <property type="entry name" value="AI-2E-like"/>
</dbReference>
<feature type="transmembrane region" description="Helical" evidence="8">
    <location>
        <begin position="12"/>
        <end position="31"/>
    </location>
</feature>
<dbReference type="PANTHER" id="PTHR21716:SF53">
    <property type="entry name" value="PERMEASE PERM-RELATED"/>
    <property type="match status" value="1"/>
</dbReference>
<sequence length="364" mass="40851">MTTKKLIAPFYERLSLVLIGILSLGYLIYAGKEVLDPMMFGFLFAILLLPVSSFFERKLRMPRSMASFLSVILMVLFITGIVYLVGTQLSQLSNDWPLLQKQLASAVDKIQAFIRDKFHYSRTKQTNYLRDNTKDLVASGADILTSTFGAVSSLLLFYVFIIIFTFFVLFYRRLLIRFLVWVFGHDNEALVFDIAENVQKIIRQYISGLLIEMLIVSIVACVVFELLGVHYAILLGIITGLFNIIPYIGIFSALLLSSLITFATGDATNTLFVAISVLGIHIVDSNFLLPAVVGKKVQLNALITFIGIVIGEMLWGLSGMFLSIPTIAILKIIFDRIESLKPWGFLLGGEYEYKKSAEKAMKTE</sequence>
<dbReference type="PANTHER" id="PTHR21716">
    <property type="entry name" value="TRANSMEMBRANE PROTEIN"/>
    <property type="match status" value="1"/>
</dbReference>
<keyword evidence="3" id="KW-0813">Transport</keyword>
<dbReference type="AlphaFoldDB" id="A0A7D4UA85"/>
<keyword evidence="7 8" id="KW-0472">Membrane</keyword>
<protein>
    <submittedName>
        <fullName evidence="9">AI-2E family transporter</fullName>
    </submittedName>
</protein>
<organism evidence="9 10">
    <name type="scientific">Mucilaginibacter mali</name>
    <dbReference type="NCBI Taxonomy" id="2740462"/>
    <lineage>
        <taxon>Bacteria</taxon>
        <taxon>Pseudomonadati</taxon>
        <taxon>Bacteroidota</taxon>
        <taxon>Sphingobacteriia</taxon>
        <taxon>Sphingobacteriales</taxon>
        <taxon>Sphingobacteriaceae</taxon>
        <taxon>Mucilaginibacter</taxon>
    </lineage>
</organism>
<feature type="transmembrane region" description="Helical" evidence="8">
    <location>
        <begin position="37"/>
        <end position="55"/>
    </location>
</feature>
<evidence type="ECO:0000256" key="7">
    <source>
        <dbReference type="ARBA" id="ARBA00023136"/>
    </source>
</evidence>
<evidence type="ECO:0000256" key="2">
    <source>
        <dbReference type="ARBA" id="ARBA00009773"/>
    </source>
</evidence>
<dbReference type="KEGG" id="mmab:HQ865_08090"/>
<keyword evidence="5 8" id="KW-0812">Transmembrane</keyword>
<feature type="transmembrane region" description="Helical" evidence="8">
    <location>
        <begin position="270"/>
        <end position="289"/>
    </location>
</feature>